<dbReference type="Proteomes" id="UP000631114">
    <property type="component" value="Unassembled WGS sequence"/>
</dbReference>
<dbReference type="InterPro" id="IPR044451">
    <property type="entry name" value="AtDRB-like_DSRM_2"/>
</dbReference>
<dbReference type="FunFam" id="3.30.160.20:FF:000036">
    <property type="entry name" value="Double-stranded RNA-binding protein 2"/>
    <property type="match status" value="2"/>
</dbReference>
<dbReference type="InterPro" id="IPR044450">
    <property type="entry name" value="AtDRB-like_DSRM_1"/>
</dbReference>
<gene>
    <name evidence="6" type="ORF">IFM89_038151</name>
</gene>
<dbReference type="PROSITE" id="PS50137">
    <property type="entry name" value="DS_RBD"/>
    <property type="match status" value="2"/>
</dbReference>
<sequence>MYKNQLQELAQRSCFNLPSYACIREGPDHAPRFKATVNFNGETFESPAFCTTLRLAEHSAAEVALTELSKRGPSRSLAARVLDETGVYKNLLQETAHRAGLKLPVYTTVRSGPGHVPVFHCTVEIARWSFTGEPAKTKKQAQKNAAMAAWSTLKELPHLQSSSSSLPKLEVERKDEQEQVVVARALAKLCPPDMKRSTIQNDRHSVRQRSAPVHRDMKPARSGMHLYPVPYPSWPYLHCTPEMTMYQLWQPEQVSQQQNRIITLPVAQSPPVPQILPFVHSIFQPDHGQYIIARDQKPISGGIPMAAPGPSNLFSNCTMPIQVRSRSHVTIQEIHEERPKGEDDWLRGDTNSNCHKVEVQSNSSVLPQFEVQNLSASNKSRPEPLLQNEPHEDQKSGKLNIGHSKLEGTQSELSKWPSQSPMDTASRSEATSPGRTEIFLGSSGGFDSSRSKLPQHPSGPSSLGVAKYCSQSSNAAPVRIRSVGPVSSVSPRPESLNPWVPASATFRTAAPACSARPRLMKIGATPSHHFMAPAVQIRSVVPVCSAPPAKLPESSQKVLHSIAERTKEPKDVATANSELSNLRI</sequence>
<proteinExistence type="predicted"/>
<name>A0A835HWX8_9MAGN</name>
<comment type="caution">
    <text evidence="6">The sequence shown here is derived from an EMBL/GenBank/DDBJ whole genome shotgun (WGS) entry which is preliminary data.</text>
</comment>
<reference evidence="6 7" key="1">
    <citation type="submission" date="2020-10" db="EMBL/GenBank/DDBJ databases">
        <title>The Coptis chinensis genome and diversification of protoberbering-type alkaloids.</title>
        <authorList>
            <person name="Wang B."/>
            <person name="Shu S."/>
            <person name="Song C."/>
            <person name="Liu Y."/>
        </authorList>
    </citation>
    <scope>NUCLEOTIDE SEQUENCE [LARGE SCALE GENOMIC DNA]</scope>
    <source>
        <strain evidence="6">HL-2020</strain>
        <tissue evidence="6">Leaf</tissue>
    </source>
</reference>
<feature type="region of interest" description="Disordered" evidence="4">
    <location>
        <begin position="375"/>
        <end position="467"/>
    </location>
</feature>
<feature type="region of interest" description="Disordered" evidence="4">
    <location>
        <begin position="195"/>
        <end position="217"/>
    </location>
</feature>
<evidence type="ECO:0000256" key="4">
    <source>
        <dbReference type="SAM" id="MobiDB-lite"/>
    </source>
</evidence>
<evidence type="ECO:0000313" key="7">
    <source>
        <dbReference type="Proteomes" id="UP000631114"/>
    </source>
</evidence>
<dbReference type="CDD" id="cd19908">
    <property type="entry name" value="DSRM_AtDRB-like_rpt2"/>
    <property type="match status" value="1"/>
</dbReference>
<dbReference type="Gene3D" id="3.30.160.20">
    <property type="match status" value="2"/>
</dbReference>
<evidence type="ECO:0000256" key="2">
    <source>
        <dbReference type="ARBA" id="ARBA00022884"/>
    </source>
</evidence>
<dbReference type="OrthoDB" id="5988181at2759"/>
<dbReference type="PANTHER" id="PTHR46031:SF26">
    <property type="entry name" value="DOUBLE-STRANDED RNA-BINDING PROTEIN 2"/>
    <property type="match status" value="1"/>
</dbReference>
<evidence type="ECO:0000256" key="3">
    <source>
        <dbReference type="PROSITE-ProRule" id="PRU00266"/>
    </source>
</evidence>
<organism evidence="6 7">
    <name type="scientific">Coptis chinensis</name>
    <dbReference type="NCBI Taxonomy" id="261450"/>
    <lineage>
        <taxon>Eukaryota</taxon>
        <taxon>Viridiplantae</taxon>
        <taxon>Streptophyta</taxon>
        <taxon>Embryophyta</taxon>
        <taxon>Tracheophyta</taxon>
        <taxon>Spermatophyta</taxon>
        <taxon>Magnoliopsida</taxon>
        <taxon>Ranunculales</taxon>
        <taxon>Ranunculaceae</taxon>
        <taxon>Coptidoideae</taxon>
        <taxon>Coptis</taxon>
    </lineage>
</organism>
<dbReference type="GO" id="GO:0003725">
    <property type="term" value="F:double-stranded RNA binding"/>
    <property type="evidence" value="ECO:0007669"/>
    <property type="project" value="InterPro"/>
</dbReference>
<keyword evidence="7" id="KW-1185">Reference proteome</keyword>
<dbReference type="InterPro" id="IPR014720">
    <property type="entry name" value="dsRBD_dom"/>
</dbReference>
<dbReference type="AlphaFoldDB" id="A0A835HWX8"/>
<dbReference type="SUPFAM" id="SSF54768">
    <property type="entry name" value="dsRNA-binding domain-like"/>
    <property type="match status" value="2"/>
</dbReference>
<feature type="domain" description="DRBM" evidence="5">
    <location>
        <begin position="1"/>
        <end position="70"/>
    </location>
</feature>
<keyword evidence="1" id="KW-0677">Repeat</keyword>
<feature type="compositionally biased region" description="Basic and acidic residues" evidence="4">
    <location>
        <begin position="195"/>
        <end position="205"/>
    </location>
</feature>
<dbReference type="SMART" id="SM00358">
    <property type="entry name" value="DSRM"/>
    <property type="match status" value="2"/>
</dbReference>
<accession>A0A835HWX8</accession>
<dbReference type="PANTHER" id="PTHR46031">
    <property type="match status" value="1"/>
</dbReference>
<evidence type="ECO:0000259" key="5">
    <source>
        <dbReference type="PROSITE" id="PS50137"/>
    </source>
</evidence>
<keyword evidence="2 3" id="KW-0694">RNA-binding</keyword>
<dbReference type="CDD" id="cd19907">
    <property type="entry name" value="DSRM_AtDRB-like_rpt1"/>
    <property type="match status" value="1"/>
</dbReference>
<feature type="compositionally biased region" description="Polar residues" evidence="4">
    <location>
        <begin position="407"/>
        <end position="434"/>
    </location>
</feature>
<feature type="compositionally biased region" description="Polar residues" evidence="4">
    <location>
        <begin position="574"/>
        <end position="584"/>
    </location>
</feature>
<protein>
    <recommendedName>
        <fullName evidence="5">DRBM domain-containing protein</fullName>
    </recommendedName>
</protein>
<dbReference type="EMBL" id="JADFTS010000005">
    <property type="protein sequence ID" value="KAF9607680.1"/>
    <property type="molecule type" value="Genomic_DNA"/>
</dbReference>
<evidence type="ECO:0000313" key="6">
    <source>
        <dbReference type="EMBL" id="KAF9607680.1"/>
    </source>
</evidence>
<feature type="domain" description="DRBM" evidence="5">
    <location>
        <begin position="87"/>
        <end position="155"/>
    </location>
</feature>
<feature type="region of interest" description="Disordered" evidence="4">
    <location>
        <begin position="564"/>
        <end position="584"/>
    </location>
</feature>
<evidence type="ECO:0000256" key="1">
    <source>
        <dbReference type="ARBA" id="ARBA00022737"/>
    </source>
</evidence>
<dbReference type="Pfam" id="PF00035">
    <property type="entry name" value="dsrm"/>
    <property type="match status" value="2"/>
</dbReference>